<dbReference type="CDD" id="cd05248">
    <property type="entry name" value="ADP_GME_SDR_e"/>
    <property type="match status" value="1"/>
</dbReference>
<dbReference type="PANTHER" id="PTHR43103">
    <property type="entry name" value="NUCLEOSIDE-DIPHOSPHATE-SUGAR EPIMERASE"/>
    <property type="match status" value="1"/>
</dbReference>
<evidence type="ECO:0000259" key="4">
    <source>
        <dbReference type="Pfam" id="PF01370"/>
    </source>
</evidence>
<keyword evidence="1" id="KW-0521">NADP</keyword>
<dbReference type="Gene3D" id="3.40.50.720">
    <property type="entry name" value="NAD(P)-binding Rossmann-like Domain"/>
    <property type="match status" value="1"/>
</dbReference>
<gene>
    <name evidence="5" type="ORF">METZ01_LOCUS214623</name>
</gene>
<name>A0A382FGJ6_9ZZZZ</name>
<evidence type="ECO:0000256" key="1">
    <source>
        <dbReference type="ARBA" id="ARBA00022857"/>
    </source>
</evidence>
<keyword evidence="2" id="KW-0413">Isomerase</keyword>
<dbReference type="InterPro" id="IPR036291">
    <property type="entry name" value="NAD(P)-bd_dom_sf"/>
</dbReference>
<reference evidence="5" key="1">
    <citation type="submission" date="2018-05" db="EMBL/GenBank/DDBJ databases">
        <authorList>
            <person name="Lanie J.A."/>
            <person name="Ng W.-L."/>
            <person name="Kazmierczak K.M."/>
            <person name="Andrzejewski T.M."/>
            <person name="Davidsen T.M."/>
            <person name="Wayne K.J."/>
            <person name="Tettelin H."/>
            <person name="Glass J.I."/>
            <person name="Rusch D."/>
            <person name="Podicherti R."/>
            <person name="Tsui H.-C.T."/>
            <person name="Winkler M.E."/>
        </authorList>
    </citation>
    <scope>NUCLEOTIDE SEQUENCE</scope>
</reference>
<dbReference type="AlphaFoldDB" id="A0A382FGJ6"/>
<dbReference type="GO" id="GO:0008712">
    <property type="term" value="F:ADP-glyceromanno-heptose 6-epimerase activity"/>
    <property type="evidence" value="ECO:0007669"/>
    <property type="project" value="InterPro"/>
</dbReference>
<evidence type="ECO:0000256" key="3">
    <source>
        <dbReference type="ARBA" id="ARBA00023277"/>
    </source>
</evidence>
<proteinExistence type="inferred from homology"/>
<evidence type="ECO:0000256" key="2">
    <source>
        <dbReference type="ARBA" id="ARBA00023235"/>
    </source>
</evidence>
<keyword evidence="3" id="KW-0119">Carbohydrate metabolism</keyword>
<dbReference type="Pfam" id="PF01370">
    <property type="entry name" value="Epimerase"/>
    <property type="match status" value="1"/>
</dbReference>
<dbReference type="Gene3D" id="3.90.25.10">
    <property type="entry name" value="UDP-galactose 4-epimerase, domain 1"/>
    <property type="match status" value="1"/>
</dbReference>
<dbReference type="PANTHER" id="PTHR43103:SF3">
    <property type="entry name" value="ADP-L-GLYCERO-D-MANNO-HEPTOSE-6-EPIMERASE"/>
    <property type="match status" value="1"/>
</dbReference>
<accession>A0A382FGJ6</accession>
<organism evidence="5">
    <name type="scientific">marine metagenome</name>
    <dbReference type="NCBI Taxonomy" id="408172"/>
    <lineage>
        <taxon>unclassified sequences</taxon>
        <taxon>metagenomes</taxon>
        <taxon>ecological metagenomes</taxon>
    </lineage>
</organism>
<dbReference type="InterPro" id="IPR011912">
    <property type="entry name" value="Heptose_epim"/>
</dbReference>
<dbReference type="SUPFAM" id="SSF51735">
    <property type="entry name" value="NAD(P)-binding Rossmann-fold domains"/>
    <property type="match status" value="1"/>
</dbReference>
<evidence type="ECO:0000313" key="5">
    <source>
        <dbReference type="EMBL" id="SVB61769.1"/>
    </source>
</evidence>
<protein>
    <recommendedName>
        <fullName evidence="4">NAD-dependent epimerase/dehydratase domain-containing protein</fullName>
    </recommendedName>
</protein>
<dbReference type="GO" id="GO:0050661">
    <property type="term" value="F:NADP binding"/>
    <property type="evidence" value="ECO:0007669"/>
    <property type="project" value="InterPro"/>
</dbReference>
<dbReference type="GO" id="GO:0005975">
    <property type="term" value="P:carbohydrate metabolic process"/>
    <property type="evidence" value="ECO:0007669"/>
    <property type="project" value="InterPro"/>
</dbReference>
<sequence length="333" mass="37158">MIIVTGGAGFIGSNLVAALNARGRRDIVICDYLGVDDKWRNLAQRRIAEILDPADLFSYMRSGADGAPYRHIEAVFHLGANSSTTESDVDLILSQNFRFSLDLWHLCTEQKVRFIYASSAATYGHGEVGFVDGLDAEQLCRLKPLNPYGWSKHLFDQRVADLAMDPGTRPPQYAGLKFFNVYGPNEHHKGLMKSVVAQKYSLAERGKPVTLFKSYRPAYDNGGQRRDFIYVRDCADVMLWLLDNPKVNGLFNLGTGKARSFADLAQALFAALGTDPKIEYIDMPETIRGKYQYFTEANISQLRSAGYTAPFTSLEVGIADYVNNYLTASDPYL</sequence>
<dbReference type="NCBIfam" id="TIGR02197">
    <property type="entry name" value="heptose_epim"/>
    <property type="match status" value="1"/>
</dbReference>
<dbReference type="EMBL" id="UINC01049690">
    <property type="protein sequence ID" value="SVB61769.1"/>
    <property type="molecule type" value="Genomic_DNA"/>
</dbReference>
<feature type="domain" description="NAD-dependent epimerase/dehydratase" evidence="4">
    <location>
        <begin position="2"/>
        <end position="254"/>
    </location>
</feature>
<dbReference type="InterPro" id="IPR001509">
    <property type="entry name" value="Epimerase_deHydtase"/>
</dbReference>
<dbReference type="HAMAP" id="MF_01601">
    <property type="entry name" value="Heptose_epimerase"/>
    <property type="match status" value="1"/>
</dbReference>